<evidence type="ECO:0000313" key="5">
    <source>
        <dbReference type="Proteomes" id="UP000282211"/>
    </source>
</evidence>
<evidence type="ECO:0000256" key="2">
    <source>
        <dbReference type="SAM" id="Phobius"/>
    </source>
</evidence>
<keyword evidence="2" id="KW-0472">Membrane</keyword>
<feature type="compositionally biased region" description="Polar residues" evidence="1">
    <location>
        <begin position="238"/>
        <end position="248"/>
    </location>
</feature>
<evidence type="ECO:0000259" key="3">
    <source>
        <dbReference type="Pfam" id="PF09976"/>
    </source>
</evidence>
<feature type="region of interest" description="Disordered" evidence="1">
    <location>
        <begin position="219"/>
        <end position="258"/>
    </location>
</feature>
<dbReference type="InterPro" id="IPR011990">
    <property type="entry name" value="TPR-like_helical_dom_sf"/>
</dbReference>
<dbReference type="EMBL" id="RBII01000001">
    <property type="protein sequence ID" value="RKQ71578.1"/>
    <property type="molecule type" value="Genomic_DNA"/>
</dbReference>
<dbReference type="InterPro" id="IPR018704">
    <property type="entry name" value="SecYEG/CpoB_TPR"/>
</dbReference>
<dbReference type="RefSeq" id="WP_170144881.1">
    <property type="nucleotide sequence ID" value="NZ_RBII01000001.1"/>
</dbReference>
<dbReference type="InParanoid" id="A0A420WKN2"/>
<dbReference type="AlphaFoldDB" id="A0A420WKN2"/>
<dbReference type="Pfam" id="PF09976">
    <property type="entry name" value="TPR_21"/>
    <property type="match status" value="1"/>
</dbReference>
<keyword evidence="2" id="KW-1133">Transmembrane helix</keyword>
<dbReference type="Gene3D" id="1.25.40.10">
    <property type="entry name" value="Tetratricopeptide repeat domain"/>
    <property type="match status" value="1"/>
</dbReference>
<accession>A0A420WKN2</accession>
<gene>
    <name evidence="4" type="ORF">DES40_0903</name>
</gene>
<feature type="transmembrane region" description="Helical" evidence="2">
    <location>
        <begin position="24"/>
        <end position="44"/>
    </location>
</feature>
<organism evidence="4 5">
    <name type="scientific">Litorimonas taeanensis</name>
    <dbReference type="NCBI Taxonomy" id="568099"/>
    <lineage>
        <taxon>Bacteria</taxon>
        <taxon>Pseudomonadati</taxon>
        <taxon>Pseudomonadota</taxon>
        <taxon>Alphaproteobacteria</taxon>
        <taxon>Maricaulales</taxon>
        <taxon>Robiginitomaculaceae</taxon>
    </lineage>
</organism>
<protein>
    <recommendedName>
        <fullName evidence="3">Ancillary SecYEG translocon subunit/Cell division coordinator CpoB TPR domain-containing protein</fullName>
    </recommendedName>
</protein>
<reference evidence="4 5" key="1">
    <citation type="submission" date="2018-10" db="EMBL/GenBank/DDBJ databases">
        <title>Genomic Encyclopedia of Type Strains, Phase IV (KMG-IV): sequencing the most valuable type-strain genomes for metagenomic binning, comparative biology and taxonomic classification.</title>
        <authorList>
            <person name="Goeker M."/>
        </authorList>
    </citation>
    <scope>NUCLEOTIDE SEQUENCE [LARGE SCALE GENOMIC DNA]</scope>
    <source>
        <strain evidence="4 5">DSM 22008</strain>
    </source>
</reference>
<feature type="domain" description="Ancillary SecYEG translocon subunit/Cell division coordinator CpoB TPR" evidence="3">
    <location>
        <begin position="22"/>
        <end position="188"/>
    </location>
</feature>
<keyword evidence="2" id="KW-0812">Transmembrane</keyword>
<name>A0A420WKN2_9PROT</name>
<dbReference type="Proteomes" id="UP000282211">
    <property type="component" value="Unassembled WGS sequence"/>
</dbReference>
<proteinExistence type="predicted"/>
<feature type="compositionally biased region" description="Acidic residues" evidence="1">
    <location>
        <begin position="249"/>
        <end position="258"/>
    </location>
</feature>
<evidence type="ECO:0000313" key="4">
    <source>
        <dbReference type="EMBL" id="RKQ71578.1"/>
    </source>
</evidence>
<comment type="caution">
    <text evidence="4">The sequence shown here is derived from an EMBL/GenBank/DDBJ whole genome shotgun (WGS) entry which is preliminary data.</text>
</comment>
<keyword evidence="5" id="KW-1185">Reference proteome</keyword>
<sequence>MVDFINEVEEELRKDDYNKLLKRYGPALGVIIFLIIAGTAVFEWKKSSDDRVARAASASYISAAELAQNGEVDRAVDSFLALADKAPAGYSGLSLMRAATLELEQGSRAKAVALFDEAAAQFKLPRHAHLAKLKAAYILADNGAYADVSMRLDSLAAKDAPYEYLARELAGFVAFQSGDMTTARQEFTYLKSIPGVPSSIAQRATQYLSLVPAELEAETVAPEPLTTEPVEAELETTLPDTNSNTINDSENEAETPRE</sequence>
<evidence type="ECO:0000256" key="1">
    <source>
        <dbReference type="SAM" id="MobiDB-lite"/>
    </source>
</evidence>